<organism evidence="4 5">
    <name type="scientific">Leclercia adecarboxylata</name>
    <dbReference type="NCBI Taxonomy" id="83655"/>
    <lineage>
        <taxon>Bacteria</taxon>
        <taxon>Pseudomonadati</taxon>
        <taxon>Pseudomonadota</taxon>
        <taxon>Gammaproteobacteria</taxon>
        <taxon>Enterobacterales</taxon>
        <taxon>Enterobacteriaceae</taxon>
        <taxon>Leclercia</taxon>
    </lineage>
</organism>
<evidence type="ECO:0000313" key="5">
    <source>
        <dbReference type="Proteomes" id="UP000310719"/>
    </source>
</evidence>
<reference evidence="4 5" key="1">
    <citation type="submission" date="2019-05" db="EMBL/GenBank/DDBJ databases">
        <authorList>
            <consortium name="Pathogen Informatics"/>
        </authorList>
    </citation>
    <scope>NUCLEOTIDE SEQUENCE [LARGE SCALE GENOMIC DNA]</scope>
    <source>
        <strain evidence="4 5">NCTC13032</strain>
    </source>
</reference>
<dbReference type="SUPFAM" id="SSF51735">
    <property type="entry name" value="NAD(P)-binding Rossmann-fold domains"/>
    <property type="match status" value="1"/>
</dbReference>
<dbReference type="InterPro" id="IPR000683">
    <property type="entry name" value="Gfo/Idh/MocA-like_OxRdtase_N"/>
</dbReference>
<dbReference type="PANTHER" id="PTHR43708:SF5">
    <property type="entry name" value="CONSERVED EXPRESSED OXIDOREDUCTASE (EUROFUNG)-RELATED"/>
    <property type="match status" value="1"/>
</dbReference>
<evidence type="ECO:0000256" key="2">
    <source>
        <dbReference type="ARBA" id="ARBA00023002"/>
    </source>
</evidence>
<dbReference type="AlphaFoldDB" id="A0A4U9HSW8"/>
<dbReference type="Pfam" id="PF01408">
    <property type="entry name" value="GFO_IDH_MocA"/>
    <property type="match status" value="1"/>
</dbReference>
<dbReference type="GO" id="GO:0016491">
    <property type="term" value="F:oxidoreductase activity"/>
    <property type="evidence" value="ECO:0007669"/>
    <property type="project" value="UniProtKB-KW"/>
</dbReference>
<comment type="similarity">
    <text evidence="1">Belongs to the Gfo/Idh/MocA family.</text>
</comment>
<accession>A0A4U9HSW8</accession>
<dbReference type="Proteomes" id="UP000310719">
    <property type="component" value="Chromosome"/>
</dbReference>
<dbReference type="EMBL" id="LR590464">
    <property type="protein sequence ID" value="VTP67430.1"/>
    <property type="molecule type" value="Genomic_DNA"/>
</dbReference>
<name>A0A4U9HSW8_9ENTR</name>
<dbReference type="GO" id="GO:0000166">
    <property type="term" value="F:nucleotide binding"/>
    <property type="evidence" value="ECO:0007669"/>
    <property type="project" value="InterPro"/>
</dbReference>
<evidence type="ECO:0000256" key="1">
    <source>
        <dbReference type="ARBA" id="ARBA00010928"/>
    </source>
</evidence>
<evidence type="ECO:0000313" key="4">
    <source>
        <dbReference type="EMBL" id="VTP67430.1"/>
    </source>
</evidence>
<sequence length="130" mass="13841">MNDKIRVGLIGYGYASKTFHAPLIDGTPGMELAAISSSDASKVHADWPTVPVVSEPKHLFNDPTIDLIVIPTPNDTHFPLAKAALEAGKHVVVDKPFTVTLSQAGSWTRWRKASGNCSPCFITAVGTAIS</sequence>
<dbReference type="PANTHER" id="PTHR43708">
    <property type="entry name" value="CONSERVED EXPRESSED OXIDOREDUCTASE (EUROFUNG)"/>
    <property type="match status" value="1"/>
</dbReference>
<gene>
    <name evidence="4" type="primary">ydgJ_1</name>
    <name evidence="4" type="ORF">NCTC13032_03043</name>
</gene>
<keyword evidence="2 4" id="KW-0560">Oxidoreductase</keyword>
<protein>
    <submittedName>
        <fullName evidence="4">Uncharacterized oxidoreductase ydgJ</fullName>
        <ecNumber evidence="4">1.-.-.-</ecNumber>
    </submittedName>
</protein>
<dbReference type="InterPro" id="IPR036291">
    <property type="entry name" value="NAD(P)-bd_dom_sf"/>
</dbReference>
<feature type="domain" description="Gfo/Idh/MocA-like oxidoreductase N-terminal" evidence="3">
    <location>
        <begin position="5"/>
        <end position="109"/>
    </location>
</feature>
<proteinExistence type="inferred from homology"/>
<evidence type="ECO:0000259" key="3">
    <source>
        <dbReference type="Pfam" id="PF01408"/>
    </source>
</evidence>
<dbReference type="EC" id="1.-.-.-" evidence="4"/>
<dbReference type="InterPro" id="IPR051317">
    <property type="entry name" value="Gfo/Idh/MocA_oxidoreduct"/>
</dbReference>
<dbReference type="Gene3D" id="3.40.50.720">
    <property type="entry name" value="NAD(P)-binding Rossmann-like Domain"/>
    <property type="match status" value="1"/>
</dbReference>